<evidence type="ECO:0000256" key="7">
    <source>
        <dbReference type="ARBA" id="ARBA00022989"/>
    </source>
</evidence>
<evidence type="ECO:0000256" key="5">
    <source>
        <dbReference type="ARBA" id="ARBA00022618"/>
    </source>
</evidence>
<protein>
    <recommendedName>
        <fullName evidence="3 10">Cell division protein FtsX</fullName>
    </recommendedName>
</protein>
<comment type="similarity">
    <text evidence="2 10">Belongs to the ABC-4 integral membrane protein family. FtsX subfamily.</text>
</comment>
<evidence type="ECO:0000256" key="6">
    <source>
        <dbReference type="ARBA" id="ARBA00022692"/>
    </source>
</evidence>
<evidence type="ECO:0000313" key="14">
    <source>
        <dbReference type="EMBL" id="MCR1899084.1"/>
    </source>
</evidence>
<evidence type="ECO:0000256" key="11">
    <source>
        <dbReference type="SAM" id="Phobius"/>
    </source>
</evidence>
<reference evidence="14" key="1">
    <citation type="submission" date="2022-07" db="EMBL/GenBank/DDBJ databases">
        <title>Enhanced cultured diversity of the mouse gut microbiota enables custom-made synthetic communities.</title>
        <authorList>
            <person name="Afrizal A."/>
        </authorList>
    </citation>
    <scope>NUCLEOTIDE SEQUENCE</scope>
    <source>
        <strain evidence="14">DSM 28593</strain>
    </source>
</reference>
<feature type="domain" description="FtsX extracellular" evidence="13">
    <location>
        <begin position="61"/>
        <end position="154"/>
    </location>
</feature>
<keyword evidence="4 10" id="KW-1003">Cell membrane</keyword>
<keyword evidence="9 10" id="KW-0131">Cell cycle</keyword>
<evidence type="ECO:0000256" key="8">
    <source>
        <dbReference type="ARBA" id="ARBA00023136"/>
    </source>
</evidence>
<evidence type="ECO:0000256" key="9">
    <source>
        <dbReference type="ARBA" id="ARBA00023306"/>
    </source>
</evidence>
<dbReference type="PANTHER" id="PTHR47755">
    <property type="entry name" value="CELL DIVISION PROTEIN FTSX"/>
    <property type="match status" value="1"/>
</dbReference>
<dbReference type="AlphaFoldDB" id="A0AAE3L2R1"/>
<keyword evidence="15" id="KW-1185">Reference proteome</keyword>
<evidence type="ECO:0000256" key="1">
    <source>
        <dbReference type="ARBA" id="ARBA00004651"/>
    </source>
</evidence>
<dbReference type="GO" id="GO:0005886">
    <property type="term" value="C:plasma membrane"/>
    <property type="evidence" value="ECO:0007669"/>
    <property type="project" value="UniProtKB-SubCell"/>
</dbReference>
<evidence type="ECO:0000313" key="15">
    <source>
        <dbReference type="Proteomes" id="UP001205748"/>
    </source>
</evidence>
<dbReference type="NCBIfam" id="NF038347">
    <property type="entry name" value="FtsX_Gpos"/>
    <property type="match status" value="1"/>
</dbReference>
<keyword evidence="6 11" id="KW-0812">Transmembrane</keyword>
<feature type="transmembrane region" description="Helical" evidence="11">
    <location>
        <begin position="27"/>
        <end position="50"/>
    </location>
</feature>
<evidence type="ECO:0000256" key="3">
    <source>
        <dbReference type="ARBA" id="ARBA00021907"/>
    </source>
</evidence>
<dbReference type="EMBL" id="JANKAS010000007">
    <property type="protein sequence ID" value="MCR1899084.1"/>
    <property type="molecule type" value="Genomic_DNA"/>
</dbReference>
<dbReference type="InterPro" id="IPR004513">
    <property type="entry name" value="FtsX"/>
</dbReference>
<gene>
    <name evidence="14" type="primary">ftsX</name>
    <name evidence="14" type="ORF">NSA47_08825</name>
</gene>
<name>A0AAE3L2R1_9FIRM</name>
<dbReference type="Proteomes" id="UP001205748">
    <property type="component" value="Unassembled WGS sequence"/>
</dbReference>
<dbReference type="Pfam" id="PF18075">
    <property type="entry name" value="FtsX_ECD"/>
    <property type="match status" value="1"/>
</dbReference>
<evidence type="ECO:0000256" key="4">
    <source>
        <dbReference type="ARBA" id="ARBA00022475"/>
    </source>
</evidence>
<dbReference type="Gene3D" id="3.30.70.3040">
    <property type="match status" value="1"/>
</dbReference>
<dbReference type="PANTHER" id="PTHR47755:SF1">
    <property type="entry name" value="CELL DIVISION PROTEIN FTSX"/>
    <property type="match status" value="1"/>
</dbReference>
<dbReference type="InterPro" id="IPR003838">
    <property type="entry name" value="ABC3_permease_C"/>
</dbReference>
<dbReference type="RefSeq" id="WP_257531066.1">
    <property type="nucleotide sequence ID" value="NZ_JANKAS010000007.1"/>
</dbReference>
<evidence type="ECO:0000256" key="2">
    <source>
        <dbReference type="ARBA" id="ARBA00007379"/>
    </source>
</evidence>
<dbReference type="GO" id="GO:0051301">
    <property type="term" value="P:cell division"/>
    <property type="evidence" value="ECO:0007669"/>
    <property type="project" value="UniProtKB-KW"/>
</dbReference>
<sequence>MTMKIRTFGFFARDVVNNIRRNSLMSLASVGSVIAVLVLMGVFLVFMMNIQYLADTVESTIELKAYLEDELEQDQIKAIEENIKTNKQIGGVELETKEQALKNFSEQIGQREDLMKGLEENNPLPNSFILKLKDPKDAEAVSEFLEDIEGVEEVKYGEEIVDKLLQSTYFARLITLILTIILTAVSIFIISNTIKLTVFARQREINIMKYVGATNWYVRWPFLMEGALLGLIGALFSTLVLGYGYYYFTGLTSNTMISVLSDSLIPASALMTQLTFFFIIMGIIIGALGSILSIRKFLKV</sequence>
<evidence type="ECO:0000259" key="12">
    <source>
        <dbReference type="Pfam" id="PF02687"/>
    </source>
</evidence>
<comment type="caution">
    <text evidence="14">The sequence shown here is derived from an EMBL/GenBank/DDBJ whole genome shotgun (WGS) entry which is preliminary data.</text>
</comment>
<feature type="domain" description="ABC3 transporter permease C-terminal" evidence="12">
    <location>
        <begin position="177"/>
        <end position="299"/>
    </location>
</feature>
<feature type="transmembrane region" description="Helical" evidence="11">
    <location>
        <begin position="268"/>
        <end position="294"/>
    </location>
</feature>
<keyword evidence="5 10" id="KW-0132">Cell division</keyword>
<comment type="subcellular location">
    <subcellularLocation>
        <location evidence="1">Cell membrane</location>
        <topology evidence="1">Multi-pass membrane protein</topology>
    </subcellularLocation>
</comment>
<evidence type="ECO:0000256" key="10">
    <source>
        <dbReference type="PIRNR" id="PIRNR003097"/>
    </source>
</evidence>
<keyword evidence="7 11" id="KW-1133">Transmembrane helix</keyword>
<dbReference type="Pfam" id="PF02687">
    <property type="entry name" value="FtsX"/>
    <property type="match status" value="1"/>
</dbReference>
<dbReference type="PIRSF" id="PIRSF003097">
    <property type="entry name" value="FtsX"/>
    <property type="match status" value="1"/>
</dbReference>
<organism evidence="14 15">
    <name type="scientific">Irregularibacter muris</name>
    <dbReference type="NCBI Taxonomy" id="1796619"/>
    <lineage>
        <taxon>Bacteria</taxon>
        <taxon>Bacillati</taxon>
        <taxon>Bacillota</taxon>
        <taxon>Clostridia</taxon>
        <taxon>Eubacteriales</taxon>
        <taxon>Eubacteriaceae</taxon>
        <taxon>Irregularibacter</taxon>
    </lineage>
</organism>
<dbReference type="InterPro" id="IPR058204">
    <property type="entry name" value="FtsX_firmicutes-type"/>
</dbReference>
<feature type="transmembrane region" description="Helical" evidence="11">
    <location>
        <begin position="169"/>
        <end position="194"/>
    </location>
</feature>
<proteinExistence type="inferred from homology"/>
<dbReference type="InterPro" id="IPR040690">
    <property type="entry name" value="FtsX_ECD"/>
</dbReference>
<accession>A0AAE3L2R1</accession>
<evidence type="ECO:0000259" key="13">
    <source>
        <dbReference type="Pfam" id="PF18075"/>
    </source>
</evidence>
<comment type="function">
    <text evidence="10">Part of the ABC transporter FtsEX involved in asymmetric cellular division facilitating the initiation of sporulation.</text>
</comment>
<feature type="transmembrane region" description="Helical" evidence="11">
    <location>
        <begin position="227"/>
        <end position="248"/>
    </location>
</feature>
<keyword evidence="8 10" id="KW-0472">Membrane</keyword>